<dbReference type="InterPro" id="IPR005299">
    <property type="entry name" value="MeTrfase_7"/>
</dbReference>
<dbReference type="Proteomes" id="UP000250321">
    <property type="component" value="Unassembled WGS sequence"/>
</dbReference>
<dbReference type="SUPFAM" id="SSF53335">
    <property type="entry name" value="S-adenosyl-L-methionine-dependent methyltransferases"/>
    <property type="match status" value="1"/>
</dbReference>
<dbReference type="STRING" id="2094558.A0A314YWG5"/>
<dbReference type="OrthoDB" id="1523883at2759"/>
<reference evidence="1 2" key="1">
    <citation type="submission" date="2018-02" db="EMBL/GenBank/DDBJ databases">
        <title>Draft genome of wild Prunus yedoensis var. nudiflora.</title>
        <authorList>
            <person name="Baek S."/>
            <person name="Kim J.-H."/>
            <person name="Choi K."/>
            <person name="Kim G.-B."/>
            <person name="Cho A."/>
            <person name="Jang H."/>
            <person name="Shin C.-H."/>
            <person name="Yu H.-J."/>
            <person name="Mun J.-H."/>
        </authorList>
    </citation>
    <scope>NUCLEOTIDE SEQUENCE [LARGE SCALE GENOMIC DNA]</scope>
    <source>
        <strain evidence="2">cv. Jeju island</strain>
        <tissue evidence="1">Leaf</tissue>
    </source>
</reference>
<keyword evidence="2" id="KW-1185">Reference proteome</keyword>
<dbReference type="InterPro" id="IPR029063">
    <property type="entry name" value="SAM-dependent_MTases_sf"/>
</dbReference>
<dbReference type="PANTHER" id="PTHR31009">
    <property type="entry name" value="S-ADENOSYL-L-METHIONINE:CARBOXYL METHYLTRANSFERASE FAMILY PROTEIN"/>
    <property type="match status" value="1"/>
</dbReference>
<dbReference type="AlphaFoldDB" id="A0A314YWG5"/>
<evidence type="ECO:0000313" key="1">
    <source>
        <dbReference type="EMBL" id="PQQ10840.1"/>
    </source>
</evidence>
<dbReference type="Gene3D" id="3.40.50.150">
    <property type="entry name" value="Vaccinia Virus protein VP39"/>
    <property type="match status" value="1"/>
</dbReference>
<dbReference type="GO" id="GO:0032259">
    <property type="term" value="P:methylation"/>
    <property type="evidence" value="ECO:0007669"/>
    <property type="project" value="UniProtKB-KW"/>
</dbReference>
<proteinExistence type="predicted"/>
<sequence length="145" mass="15640">MAPKGDNVLVSSKKLEKIFCMKGGKGESSYANNSKAQAMHARSMLHLLKETLDRVQLSSSEVPFVVADLGCSSGSNTINTVDVIIRHMAKRYEASGYDLPEFSAFFSLISLAMTSTPSSNSSLLWPTTAVAWRRPSPPTATAPTL</sequence>
<organism evidence="1 2">
    <name type="scientific">Prunus yedoensis var. nudiflora</name>
    <dbReference type="NCBI Taxonomy" id="2094558"/>
    <lineage>
        <taxon>Eukaryota</taxon>
        <taxon>Viridiplantae</taxon>
        <taxon>Streptophyta</taxon>
        <taxon>Embryophyta</taxon>
        <taxon>Tracheophyta</taxon>
        <taxon>Spermatophyta</taxon>
        <taxon>Magnoliopsida</taxon>
        <taxon>eudicotyledons</taxon>
        <taxon>Gunneridae</taxon>
        <taxon>Pentapetalae</taxon>
        <taxon>rosids</taxon>
        <taxon>fabids</taxon>
        <taxon>Rosales</taxon>
        <taxon>Rosaceae</taxon>
        <taxon>Amygdaloideae</taxon>
        <taxon>Amygdaleae</taxon>
        <taxon>Prunus</taxon>
    </lineage>
</organism>
<evidence type="ECO:0000313" key="2">
    <source>
        <dbReference type="Proteomes" id="UP000250321"/>
    </source>
</evidence>
<accession>A0A314YWG5</accession>
<keyword evidence="1" id="KW-0808">Transferase</keyword>
<keyword evidence="1" id="KW-0489">Methyltransferase</keyword>
<dbReference type="GO" id="GO:0008168">
    <property type="term" value="F:methyltransferase activity"/>
    <property type="evidence" value="ECO:0007669"/>
    <property type="project" value="UniProtKB-KW"/>
</dbReference>
<comment type="caution">
    <text evidence="1">The sequence shown here is derived from an EMBL/GenBank/DDBJ whole genome shotgun (WGS) entry which is preliminary data.</text>
</comment>
<protein>
    <submittedName>
        <fullName evidence="1">Indole-3-acetate O-methyltransferase 1 isoform X1</fullName>
    </submittedName>
</protein>
<gene>
    <name evidence="1" type="ORF">Pyn_34383</name>
</gene>
<dbReference type="EMBL" id="PJQY01000461">
    <property type="protein sequence ID" value="PQQ10840.1"/>
    <property type="molecule type" value="Genomic_DNA"/>
</dbReference>
<dbReference type="Pfam" id="PF03492">
    <property type="entry name" value="Methyltransf_7"/>
    <property type="match status" value="1"/>
</dbReference>
<name>A0A314YWG5_PRUYE</name>